<proteinExistence type="predicted"/>
<reference evidence="2" key="1">
    <citation type="submission" date="2015-06" db="EMBL/GenBank/DDBJ databases">
        <authorList>
            <person name="Bertelli C."/>
        </authorList>
    </citation>
    <scope>NUCLEOTIDE SEQUENCE [LARGE SCALE GENOMIC DNA]</scope>
    <source>
        <strain evidence="2">CRIB-30</strain>
    </source>
</reference>
<name>A0A0H5DRA0_9BACT</name>
<accession>A0A0H5DRA0</accession>
<sequence>MAAVSDFRSGFPSVSCNSSEFEKTERNLKKAGYYILDMTSQDGSVDFRYCDLRQGFLCPERHLENAVHYFNERGITVTQGVPCEIPRHLMLSLEKASGLIP</sequence>
<dbReference type="Proteomes" id="UP000220251">
    <property type="component" value="Unassembled WGS sequence"/>
</dbReference>
<dbReference type="AlphaFoldDB" id="A0A0H5DRA0"/>
<dbReference type="RefSeq" id="WP_098038039.1">
    <property type="nucleotide sequence ID" value="NZ_CWGJ01000011.1"/>
</dbReference>
<evidence type="ECO:0000313" key="2">
    <source>
        <dbReference type="Proteomes" id="UP000220251"/>
    </source>
</evidence>
<dbReference type="EMBL" id="CWGJ01000011">
    <property type="protein sequence ID" value="CRX38189.1"/>
    <property type="molecule type" value="Genomic_DNA"/>
</dbReference>
<organism evidence="1 2">
    <name type="scientific">Estrella lausannensis</name>
    <dbReference type="NCBI Taxonomy" id="483423"/>
    <lineage>
        <taxon>Bacteria</taxon>
        <taxon>Pseudomonadati</taxon>
        <taxon>Chlamydiota</taxon>
        <taxon>Chlamydiia</taxon>
        <taxon>Parachlamydiales</taxon>
        <taxon>Candidatus Criblamydiaceae</taxon>
        <taxon>Estrella</taxon>
    </lineage>
</organism>
<evidence type="ECO:0000313" key="1">
    <source>
        <dbReference type="EMBL" id="CRX38189.1"/>
    </source>
</evidence>
<protein>
    <submittedName>
        <fullName evidence="1">Uncharacterized protein</fullName>
    </submittedName>
</protein>
<gene>
    <name evidence="1" type="ORF">ELAC_0840</name>
</gene>
<keyword evidence="2" id="KW-1185">Reference proteome</keyword>